<reference evidence="5 6" key="1">
    <citation type="journal article" date="2012" name="J. Bacteriol.">
        <title>Genome sequence of the human- and animal-pathogenic strain Nocardia cyriacigeorgica GUH-2.</title>
        <authorList>
            <person name="Zoropogui A."/>
            <person name="Pujic P."/>
            <person name="Normand P."/>
            <person name="Barbe V."/>
            <person name="Beaman B."/>
            <person name="Beaman L."/>
            <person name="Boiron P."/>
            <person name="Colinon C."/>
            <person name="Deredjian A."/>
            <person name="Graindorge A."/>
            <person name="Mangenot S."/>
            <person name="Nazaret S."/>
            <person name="Neto M."/>
            <person name="Petit S."/>
            <person name="Roche D."/>
            <person name="Vallenet D."/>
            <person name="Rodriguez-Nava V."/>
            <person name="Richard Y."/>
            <person name="Cournoyer B."/>
            <person name="Blaha D."/>
        </authorList>
    </citation>
    <scope>NUCLEOTIDE SEQUENCE [LARGE SCALE GENOMIC DNA]</scope>
    <source>
        <strain evidence="5 6">GUH-2</strain>
    </source>
</reference>
<keyword evidence="4" id="KW-0812">Transmembrane</keyword>
<proteinExistence type="predicted"/>
<evidence type="ECO:0000313" key="6">
    <source>
        <dbReference type="Proteomes" id="UP000008190"/>
    </source>
</evidence>
<dbReference type="EMBL" id="FO082843">
    <property type="protein sequence ID" value="CCF66030.1"/>
    <property type="molecule type" value="Genomic_DNA"/>
</dbReference>
<accession>H6R7B2</accession>
<dbReference type="AlphaFoldDB" id="H6R7B2"/>
<feature type="compositionally biased region" description="Low complexity" evidence="3">
    <location>
        <begin position="59"/>
        <end position="71"/>
    </location>
</feature>
<dbReference type="GO" id="GO:0016020">
    <property type="term" value="C:membrane"/>
    <property type="evidence" value="ECO:0007669"/>
    <property type="project" value="UniProtKB-SubCell"/>
</dbReference>
<organism evidence="5 6">
    <name type="scientific">Nocardia cyriacigeorgica (strain GUH-2)</name>
    <dbReference type="NCBI Taxonomy" id="1127134"/>
    <lineage>
        <taxon>Bacteria</taxon>
        <taxon>Bacillati</taxon>
        <taxon>Actinomycetota</taxon>
        <taxon>Actinomycetes</taxon>
        <taxon>Mycobacteriales</taxon>
        <taxon>Nocardiaceae</taxon>
        <taxon>Nocardia</taxon>
    </lineage>
</organism>
<keyword evidence="4" id="KW-1133">Transmembrane helix</keyword>
<evidence type="ECO:0000313" key="5">
    <source>
        <dbReference type="EMBL" id="CCF66030.1"/>
    </source>
</evidence>
<evidence type="ECO:0008006" key="7">
    <source>
        <dbReference type="Google" id="ProtNLM"/>
    </source>
</evidence>
<keyword evidence="2 4" id="KW-0472">Membrane</keyword>
<comment type="subcellular location">
    <subcellularLocation>
        <location evidence="1">Membrane</location>
    </subcellularLocation>
</comment>
<dbReference type="PANTHER" id="PTHR37042:SF4">
    <property type="entry name" value="OUTER MEMBRANE PROTEIN RV1973"/>
    <property type="match status" value="1"/>
</dbReference>
<gene>
    <name evidence="5" type="ordered locus">NOCYR_5281</name>
</gene>
<feature type="region of interest" description="Disordered" evidence="3">
    <location>
        <begin position="1"/>
        <end position="23"/>
    </location>
</feature>
<protein>
    <recommendedName>
        <fullName evidence="7">Mce-associated membrane protein</fullName>
    </recommendedName>
</protein>
<dbReference type="HOGENOM" id="CLU_1353498_0_0_11"/>
<dbReference type="eggNOG" id="ENOG502ZEGU">
    <property type="taxonomic scope" value="Bacteria"/>
</dbReference>
<dbReference type="KEGG" id="ncy:NOCYR_5281"/>
<evidence type="ECO:0000256" key="2">
    <source>
        <dbReference type="ARBA" id="ARBA00023136"/>
    </source>
</evidence>
<evidence type="ECO:0000256" key="4">
    <source>
        <dbReference type="SAM" id="Phobius"/>
    </source>
</evidence>
<evidence type="ECO:0000256" key="1">
    <source>
        <dbReference type="ARBA" id="ARBA00004370"/>
    </source>
</evidence>
<feature type="region of interest" description="Disordered" evidence="3">
    <location>
        <begin position="59"/>
        <end position="81"/>
    </location>
</feature>
<sequence length="202" mass="21519">MHPGAPMPYPGLAGLQPPPPPGPGRRRIALISAAAVAAVLVIGGAGVAIGVAIGDSSGAEQAQPTQAQPTQTERRSQDSRAAAQRAACDFAALTSTYDYRDLDSYQRAIDAGSTGRYKTDFASGFPNVREFIVLTEMSSTSDDVQCTYQSGDDKRAEVNVQSTHTVTKAFEPPQTVRQEFTVTMEQVDGRWLCAAMEPTQPK</sequence>
<keyword evidence="6" id="KW-1185">Reference proteome</keyword>
<name>H6R7B2_NOCCG</name>
<feature type="transmembrane region" description="Helical" evidence="4">
    <location>
        <begin position="28"/>
        <end position="53"/>
    </location>
</feature>
<dbReference type="Proteomes" id="UP000008190">
    <property type="component" value="Chromosome"/>
</dbReference>
<dbReference type="PANTHER" id="PTHR37042">
    <property type="entry name" value="OUTER MEMBRANE PROTEIN RV1973"/>
    <property type="match status" value="1"/>
</dbReference>
<evidence type="ECO:0000256" key="3">
    <source>
        <dbReference type="SAM" id="MobiDB-lite"/>
    </source>
</evidence>